<feature type="region of interest" description="Disordered" evidence="7">
    <location>
        <begin position="107"/>
        <end position="132"/>
    </location>
</feature>
<dbReference type="SMART" id="SM00185">
    <property type="entry name" value="ARM"/>
    <property type="match status" value="3"/>
</dbReference>
<dbReference type="Pfam" id="PF01753">
    <property type="entry name" value="zf-MYND"/>
    <property type="match status" value="1"/>
</dbReference>
<reference evidence="9 10" key="1">
    <citation type="journal article" date="2018" name="Plant J.">
        <title>Genome sequences of Chlorella sorokiniana UTEX 1602 and Micractinium conductrix SAG 241.80: implications to maltose excretion by a green alga.</title>
        <authorList>
            <person name="Arriola M.B."/>
            <person name="Velmurugan N."/>
            <person name="Zhang Y."/>
            <person name="Plunkett M.H."/>
            <person name="Hondzo H."/>
            <person name="Barney B.M."/>
        </authorList>
    </citation>
    <scope>NUCLEOTIDE SEQUENCE [LARGE SCALE GENOMIC DNA]</scope>
    <source>
        <strain evidence="10">UTEX 1602</strain>
    </source>
</reference>
<dbReference type="InterPro" id="IPR000225">
    <property type="entry name" value="Armadillo"/>
</dbReference>
<dbReference type="OrthoDB" id="547758at2759"/>
<evidence type="ECO:0000313" key="9">
    <source>
        <dbReference type="EMBL" id="PRW39186.1"/>
    </source>
</evidence>
<dbReference type="PANTHER" id="PTHR23315:SF7">
    <property type="entry name" value="U-BOX DOMAIN-CONTAINING PROTEIN 4"/>
    <property type="match status" value="1"/>
</dbReference>
<evidence type="ECO:0000256" key="5">
    <source>
        <dbReference type="PROSITE-ProRule" id="PRU00134"/>
    </source>
</evidence>
<keyword evidence="9" id="KW-0489">Methyltransferase</keyword>
<keyword evidence="1" id="KW-0479">Metal-binding</keyword>
<evidence type="ECO:0000256" key="1">
    <source>
        <dbReference type="ARBA" id="ARBA00022723"/>
    </source>
</evidence>
<feature type="domain" description="MYND-type" evidence="8">
    <location>
        <begin position="302"/>
        <end position="339"/>
    </location>
</feature>
<dbReference type="SUPFAM" id="SSF144232">
    <property type="entry name" value="HIT/MYND zinc finger-like"/>
    <property type="match status" value="1"/>
</dbReference>
<dbReference type="Pfam" id="PF00514">
    <property type="entry name" value="Arm"/>
    <property type="match status" value="1"/>
</dbReference>
<keyword evidence="2 5" id="KW-0863">Zinc-finger</keyword>
<evidence type="ECO:0000256" key="7">
    <source>
        <dbReference type="SAM" id="MobiDB-lite"/>
    </source>
</evidence>
<dbReference type="GO" id="GO:0008270">
    <property type="term" value="F:zinc ion binding"/>
    <property type="evidence" value="ECO:0007669"/>
    <property type="project" value="UniProtKB-KW"/>
</dbReference>
<dbReference type="Gene3D" id="6.10.140.2220">
    <property type="match status" value="1"/>
</dbReference>
<evidence type="ECO:0000256" key="3">
    <source>
        <dbReference type="ARBA" id="ARBA00022786"/>
    </source>
</evidence>
<dbReference type="PROSITE" id="PS50865">
    <property type="entry name" value="ZF_MYND_2"/>
    <property type="match status" value="1"/>
</dbReference>
<dbReference type="PANTHER" id="PTHR23315">
    <property type="entry name" value="U BOX DOMAIN-CONTAINING"/>
    <property type="match status" value="1"/>
</dbReference>
<dbReference type="SUPFAM" id="SSF48371">
    <property type="entry name" value="ARM repeat"/>
    <property type="match status" value="1"/>
</dbReference>
<dbReference type="AlphaFoldDB" id="A0A2P6TIW7"/>
<protein>
    <submittedName>
        <fullName evidence="9">Histone lysine methyltransferase Set6</fullName>
    </submittedName>
</protein>
<dbReference type="GO" id="GO:0008168">
    <property type="term" value="F:methyltransferase activity"/>
    <property type="evidence" value="ECO:0007669"/>
    <property type="project" value="UniProtKB-KW"/>
</dbReference>
<feature type="compositionally biased region" description="Gly residues" evidence="7">
    <location>
        <begin position="107"/>
        <end position="123"/>
    </location>
</feature>
<feature type="repeat" description="ARM" evidence="6">
    <location>
        <begin position="162"/>
        <end position="190"/>
    </location>
</feature>
<keyword evidence="9" id="KW-0808">Transferase</keyword>
<keyword evidence="4" id="KW-0862">Zinc</keyword>
<dbReference type="InterPro" id="IPR002893">
    <property type="entry name" value="Znf_MYND"/>
</dbReference>
<keyword evidence="10" id="KW-1185">Reference proteome</keyword>
<evidence type="ECO:0000313" key="10">
    <source>
        <dbReference type="Proteomes" id="UP000239899"/>
    </source>
</evidence>
<evidence type="ECO:0000256" key="6">
    <source>
        <dbReference type="PROSITE-ProRule" id="PRU00259"/>
    </source>
</evidence>
<name>A0A2P6TIW7_CHLSO</name>
<keyword evidence="3" id="KW-0833">Ubl conjugation pathway</keyword>
<sequence>MATESEQLLSSIPVLVAQLRSSSRVGRASAAKALCALAAVPVCRSAVRAVDGIVPLLVARLGDSGATIQERTAVLLRMLVDESQATHAAALAAGAMPRLVALLGGSSSGSSGGRGSKGGGGRPAGSSSSISSSSEAVRVQAILATHELIKHVSNKTAAADAGCVPPLLRLLRGSSSPAQQEAAAALRNLAASGSCCVQAMLDAGAAQVLVDFLHSMEDYGSDAGSSSDGSSDRDGHCGSGTGSYSFSYSDSSSGEGEQEDAAGLIATVLAFMAKHGGPAAVDAVVLAAGSVQQLEELLLTHAEGCGATKGLRRCGGCGTVRYCGVACSKAHWPEHKAECRRLQAAAAAAAAGEPQAN</sequence>
<accession>A0A2P6TIW7</accession>
<evidence type="ECO:0000259" key="8">
    <source>
        <dbReference type="PROSITE" id="PS50865"/>
    </source>
</evidence>
<dbReference type="PROSITE" id="PS50176">
    <property type="entry name" value="ARM_REPEAT"/>
    <property type="match status" value="1"/>
</dbReference>
<dbReference type="STRING" id="3076.A0A2P6TIW7"/>
<dbReference type="InterPro" id="IPR016024">
    <property type="entry name" value="ARM-type_fold"/>
</dbReference>
<dbReference type="Proteomes" id="UP000239899">
    <property type="component" value="Unassembled WGS sequence"/>
</dbReference>
<dbReference type="GO" id="GO:0032259">
    <property type="term" value="P:methylation"/>
    <property type="evidence" value="ECO:0007669"/>
    <property type="project" value="UniProtKB-KW"/>
</dbReference>
<dbReference type="InterPro" id="IPR011989">
    <property type="entry name" value="ARM-like"/>
</dbReference>
<gene>
    <name evidence="9" type="ORF">C2E21_6933</name>
</gene>
<evidence type="ECO:0000256" key="4">
    <source>
        <dbReference type="ARBA" id="ARBA00022833"/>
    </source>
</evidence>
<evidence type="ECO:0000256" key="2">
    <source>
        <dbReference type="ARBA" id="ARBA00022771"/>
    </source>
</evidence>
<proteinExistence type="predicted"/>
<comment type="caution">
    <text evidence="9">The sequence shown here is derived from an EMBL/GenBank/DDBJ whole genome shotgun (WGS) entry which is preliminary data.</text>
</comment>
<dbReference type="Gene3D" id="1.25.10.10">
    <property type="entry name" value="Leucine-rich Repeat Variant"/>
    <property type="match status" value="2"/>
</dbReference>
<organism evidence="9 10">
    <name type="scientific">Chlorella sorokiniana</name>
    <name type="common">Freshwater green alga</name>
    <dbReference type="NCBI Taxonomy" id="3076"/>
    <lineage>
        <taxon>Eukaryota</taxon>
        <taxon>Viridiplantae</taxon>
        <taxon>Chlorophyta</taxon>
        <taxon>core chlorophytes</taxon>
        <taxon>Trebouxiophyceae</taxon>
        <taxon>Chlorellales</taxon>
        <taxon>Chlorellaceae</taxon>
        <taxon>Chlorella clade</taxon>
        <taxon>Chlorella</taxon>
    </lineage>
</organism>
<dbReference type="EMBL" id="LHPG02000014">
    <property type="protein sequence ID" value="PRW39186.1"/>
    <property type="molecule type" value="Genomic_DNA"/>
</dbReference>